<sequence length="103" mass="11111">MVDRFPILAPLRVPLRVVLLVVPPRQGKDLDNLALSVLPAVRDALNGPDITAYEVIELKRTAADPEAGLLRFALGSGSQHGSTWQRATDYVARCFELGCVDGG</sequence>
<evidence type="ECO:0000313" key="2">
    <source>
        <dbReference type="Proteomes" id="UP000295818"/>
    </source>
</evidence>
<dbReference type="Proteomes" id="UP000295818">
    <property type="component" value="Unassembled WGS sequence"/>
</dbReference>
<gene>
    <name evidence="1" type="ORF">EV644_15020</name>
</gene>
<protein>
    <submittedName>
        <fullName evidence="1">Uncharacterized protein</fullName>
    </submittedName>
</protein>
<organism evidence="1 2">
    <name type="scientific">Kribbella orskensis</name>
    <dbReference type="NCBI Taxonomy" id="2512216"/>
    <lineage>
        <taxon>Bacteria</taxon>
        <taxon>Bacillati</taxon>
        <taxon>Actinomycetota</taxon>
        <taxon>Actinomycetes</taxon>
        <taxon>Propionibacteriales</taxon>
        <taxon>Kribbellaceae</taxon>
        <taxon>Kribbella</taxon>
    </lineage>
</organism>
<evidence type="ECO:0000313" key="1">
    <source>
        <dbReference type="EMBL" id="TCO08075.1"/>
    </source>
</evidence>
<dbReference type="EMBL" id="SLWM01000050">
    <property type="protein sequence ID" value="TCO08075.1"/>
    <property type="molecule type" value="Genomic_DNA"/>
</dbReference>
<accession>A0ABY2B5W6</accession>
<proteinExistence type="predicted"/>
<keyword evidence="2" id="KW-1185">Reference proteome</keyword>
<reference evidence="1 2" key="1">
    <citation type="journal article" date="2015" name="Stand. Genomic Sci.">
        <title>Genomic Encyclopedia of Bacterial and Archaeal Type Strains, Phase III: the genomes of soil and plant-associated and newly described type strains.</title>
        <authorList>
            <person name="Whitman W.B."/>
            <person name="Woyke T."/>
            <person name="Klenk H.P."/>
            <person name="Zhou Y."/>
            <person name="Lilburn T.G."/>
            <person name="Beck B.J."/>
            <person name="De Vos P."/>
            <person name="Vandamme P."/>
            <person name="Eisen J.A."/>
            <person name="Garrity G."/>
            <person name="Hugenholtz P."/>
            <person name="Kyrpides N.C."/>
        </authorList>
    </citation>
    <scope>NUCLEOTIDE SEQUENCE [LARGE SCALE GENOMIC DNA]</scope>
    <source>
        <strain evidence="1 2">VKM Ac-2538</strain>
    </source>
</reference>
<name>A0ABY2B5W6_9ACTN</name>
<comment type="caution">
    <text evidence="1">The sequence shown here is derived from an EMBL/GenBank/DDBJ whole genome shotgun (WGS) entry which is preliminary data.</text>
</comment>